<evidence type="ECO:0000256" key="4">
    <source>
        <dbReference type="ARBA" id="ARBA00023136"/>
    </source>
</evidence>
<comment type="subcellular location">
    <subcellularLocation>
        <location evidence="1">Membrane</location>
        <topology evidence="1">Multi-pass membrane protein</topology>
    </subcellularLocation>
</comment>
<feature type="region of interest" description="Disordered" evidence="5">
    <location>
        <begin position="683"/>
        <end position="703"/>
    </location>
</feature>
<feature type="region of interest" description="Disordered" evidence="5">
    <location>
        <begin position="392"/>
        <end position="420"/>
    </location>
</feature>
<evidence type="ECO:0000256" key="6">
    <source>
        <dbReference type="SAM" id="Phobius"/>
    </source>
</evidence>
<evidence type="ECO:0000313" key="7">
    <source>
        <dbReference type="EMBL" id="KAJ2783780.1"/>
    </source>
</evidence>
<feature type="transmembrane region" description="Helical" evidence="6">
    <location>
        <begin position="837"/>
        <end position="863"/>
    </location>
</feature>
<feature type="region of interest" description="Disordered" evidence="5">
    <location>
        <begin position="755"/>
        <end position="791"/>
    </location>
</feature>
<organism evidence="7 8">
    <name type="scientific">Coemansia javaensis</name>
    <dbReference type="NCBI Taxonomy" id="2761396"/>
    <lineage>
        <taxon>Eukaryota</taxon>
        <taxon>Fungi</taxon>
        <taxon>Fungi incertae sedis</taxon>
        <taxon>Zoopagomycota</taxon>
        <taxon>Kickxellomycotina</taxon>
        <taxon>Kickxellomycetes</taxon>
        <taxon>Kickxellales</taxon>
        <taxon>Kickxellaceae</taxon>
        <taxon>Coemansia</taxon>
    </lineage>
</organism>
<dbReference type="Pfam" id="PF02535">
    <property type="entry name" value="Zip"/>
    <property type="match status" value="3"/>
</dbReference>
<feature type="region of interest" description="Disordered" evidence="5">
    <location>
        <begin position="143"/>
        <end position="172"/>
    </location>
</feature>
<evidence type="ECO:0000256" key="1">
    <source>
        <dbReference type="ARBA" id="ARBA00004141"/>
    </source>
</evidence>
<proteinExistence type="predicted"/>
<feature type="transmembrane region" description="Helical" evidence="6">
    <location>
        <begin position="20"/>
        <end position="40"/>
    </location>
</feature>
<evidence type="ECO:0000256" key="2">
    <source>
        <dbReference type="ARBA" id="ARBA00022692"/>
    </source>
</evidence>
<comment type="caution">
    <text evidence="7">The sequence shown here is derived from an EMBL/GenBank/DDBJ whole genome shotgun (WGS) entry which is preliminary data.</text>
</comment>
<sequence>MEPLCDASDGRTAWNKDAHIVALFAIIGTSAAGVFLPIIWQTVRGLSPVRMPVLPIQVGQFFGAGVIIATGLLHLLPAANSALSNPCLVGFADRYGAWACLIALAAMFSMHSVEWWLVEAWASRTGPAAEGDDAARRALMIPGGIDNCDSDAPDNDDDDDDGDGDDEDDGMIFPEHSRRQHAAAALSPAVNPFVFGTSTVSRSTRAGLAYSTHTSGNGGFALSKYGNYAAVVQSRQQLALAQSGSRQLYSDPQFPQYAPSVAWPMPPIVAGLPACGYSQAKSTPELMRARPAKSARVSTNPPSTTSGSYEKQTGSSNAVSLRPESFSNAAGAGRKRKAALRQSATGALWKQRCLSMPRLPPTTLDAGLCDSLLEPLPPLPAAAKRARSGAVGSRASWARHKSASPQSVGRTRSRASPRPISSVLAATKRLSLQATAALAAHRNSSSSNPSAKLDTVFEAADDSAGPQCRASEDAFVSATSAMPPPSSAYQTFHTPAQSRVRAAPSSGLLRSPGTVPSFGPGPGLLSSHQMLQARLTDSGCLPPASADRNTRYSPTASDADGGSTAIHSHASSLRLSVPLEVRRRALATYVLELGIALYSVLVGLALAMSDAGFLALFIATCFHQFFEGLALGTSLAELYWIKAQLAAHYRCHLEANPEGSGLLVEPPTLTDAPPAHHAVDIADPRPATSDCDSNVARAGPSSAADSHDFVHVMAHHYQLNRDQNRRSKSRRTLTSMATSFVPEPWLVNPQLERTLGPQQQQQQQQRIASTTQPPVDNKKSDSPGLPRYLVPRNRPERMPGWWKAWVSALAFTMTTPVGIIIGLALRNVYEPHSRYALLLNGVLQSICTGVLIYVGLVTLIFGGFNSARVKQMRRLAQAMLFVAVYAGAAAMACIKIWL</sequence>
<dbReference type="PANTHER" id="PTHR11040:SF44">
    <property type="entry name" value="PROTEIN ZNTC-RELATED"/>
    <property type="match status" value="1"/>
</dbReference>
<keyword evidence="2 6" id="KW-0812">Transmembrane</keyword>
<keyword evidence="3 6" id="KW-1133">Transmembrane helix</keyword>
<reference evidence="7" key="1">
    <citation type="submission" date="2022-07" db="EMBL/GenBank/DDBJ databases">
        <title>Phylogenomic reconstructions and comparative analyses of Kickxellomycotina fungi.</title>
        <authorList>
            <person name="Reynolds N.K."/>
            <person name="Stajich J.E."/>
            <person name="Barry K."/>
            <person name="Grigoriev I.V."/>
            <person name="Crous P."/>
            <person name="Smith M.E."/>
        </authorList>
    </citation>
    <scope>NUCLEOTIDE SEQUENCE</scope>
    <source>
        <strain evidence="7">NBRC 105414</strain>
    </source>
</reference>
<evidence type="ECO:0000256" key="3">
    <source>
        <dbReference type="ARBA" id="ARBA00022989"/>
    </source>
</evidence>
<feature type="transmembrane region" description="Helical" evidence="6">
    <location>
        <begin position="52"/>
        <end position="75"/>
    </location>
</feature>
<feature type="compositionally biased region" description="Polar residues" evidence="5">
    <location>
        <begin position="296"/>
        <end position="319"/>
    </location>
</feature>
<feature type="compositionally biased region" description="Acidic residues" evidence="5">
    <location>
        <begin position="148"/>
        <end position="170"/>
    </location>
</feature>
<feature type="transmembrane region" description="Helical" evidence="6">
    <location>
        <begin position="95"/>
        <end position="117"/>
    </location>
</feature>
<dbReference type="InterPro" id="IPR003689">
    <property type="entry name" value="ZIP"/>
</dbReference>
<accession>A0A9W8LJ34</accession>
<dbReference type="AlphaFoldDB" id="A0A9W8LJ34"/>
<dbReference type="GO" id="GO:0005886">
    <property type="term" value="C:plasma membrane"/>
    <property type="evidence" value="ECO:0007669"/>
    <property type="project" value="TreeGrafter"/>
</dbReference>
<feature type="region of interest" description="Disordered" evidence="5">
    <location>
        <begin position="542"/>
        <end position="563"/>
    </location>
</feature>
<dbReference type="Proteomes" id="UP001140217">
    <property type="component" value="Unassembled WGS sequence"/>
</dbReference>
<feature type="transmembrane region" description="Helical" evidence="6">
    <location>
        <begin position="875"/>
        <end position="897"/>
    </location>
</feature>
<protein>
    <recommendedName>
        <fullName evidence="9">Zinc/iron permease</fullName>
    </recommendedName>
</protein>
<gene>
    <name evidence="7" type="ORF">H4R18_001532</name>
</gene>
<feature type="region of interest" description="Disordered" evidence="5">
    <location>
        <begin position="285"/>
        <end position="320"/>
    </location>
</feature>
<keyword evidence="8" id="KW-1185">Reference proteome</keyword>
<evidence type="ECO:0000313" key="8">
    <source>
        <dbReference type="Proteomes" id="UP001140217"/>
    </source>
</evidence>
<feature type="transmembrane region" description="Helical" evidence="6">
    <location>
        <begin position="804"/>
        <end position="825"/>
    </location>
</feature>
<evidence type="ECO:0000256" key="5">
    <source>
        <dbReference type="SAM" id="MobiDB-lite"/>
    </source>
</evidence>
<dbReference type="EMBL" id="JANBUL010000040">
    <property type="protein sequence ID" value="KAJ2783780.1"/>
    <property type="molecule type" value="Genomic_DNA"/>
</dbReference>
<dbReference type="OrthoDB" id="448280at2759"/>
<keyword evidence="4 6" id="KW-0472">Membrane</keyword>
<feature type="transmembrane region" description="Helical" evidence="6">
    <location>
        <begin position="586"/>
        <end position="607"/>
    </location>
</feature>
<name>A0A9W8LJ34_9FUNG</name>
<dbReference type="PANTHER" id="PTHR11040">
    <property type="entry name" value="ZINC/IRON TRANSPORTER"/>
    <property type="match status" value="1"/>
</dbReference>
<dbReference type="GO" id="GO:0005385">
    <property type="term" value="F:zinc ion transmembrane transporter activity"/>
    <property type="evidence" value="ECO:0007669"/>
    <property type="project" value="TreeGrafter"/>
</dbReference>
<evidence type="ECO:0008006" key="9">
    <source>
        <dbReference type="Google" id="ProtNLM"/>
    </source>
</evidence>